<proteinExistence type="predicted"/>
<dbReference type="OrthoDB" id="9803742at2"/>
<dbReference type="Proteomes" id="UP000315995">
    <property type="component" value="Chromosome"/>
</dbReference>
<dbReference type="EMBL" id="CP041186">
    <property type="protein sequence ID" value="QDG54868.1"/>
    <property type="molecule type" value="Genomic_DNA"/>
</dbReference>
<dbReference type="Gene3D" id="1.20.120.910">
    <property type="entry name" value="DksA, coiled-coil domain"/>
    <property type="match status" value="1"/>
</dbReference>
<dbReference type="InterPro" id="IPR000962">
    <property type="entry name" value="Znf_DskA_TraR"/>
</dbReference>
<evidence type="ECO:0000313" key="7">
    <source>
        <dbReference type="Proteomes" id="UP000315995"/>
    </source>
</evidence>
<dbReference type="AlphaFoldDB" id="A0A4Y6Q2Q7"/>
<accession>A0A5B8YDX1</accession>
<dbReference type="SUPFAM" id="SSF57716">
    <property type="entry name" value="Glucocorticoid receptor-like (DNA-binding domain)"/>
    <property type="match status" value="1"/>
</dbReference>
<dbReference type="PROSITE" id="PS51128">
    <property type="entry name" value="ZF_DKSA_2"/>
    <property type="match status" value="1"/>
</dbReference>
<dbReference type="InterPro" id="IPR020458">
    <property type="entry name" value="Znf_DskA_TraR_CS"/>
</dbReference>
<evidence type="ECO:0000256" key="3">
    <source>
        <dbReference type="ARBA" id="ARBA00022833"/>
    </source>
</evidence>
<evidence type="ECO:0000256" key="1">
    <source>
        <dbReference type="ARBA" id="ARBA00022723"/>
    </source>
</evidence>
<keyword evidence="2" id="KW-0863">Zinc-finger</keyword>
<dbReference type="PANTHER" id="PTHR33823:SF2">
    <property type="entry name" value="RNA POLYMERASE-BINDING TRANSCRIPTION FACTOR DKSA"/>
    <property type="match status" value="1"/>
</dbReference>
<gene>
    <name evidence="6" type="ORF">FIV42_10920</name>
</gene>
<evidence type="ECO:0000259" key="5">
    <source>
        <dbReference type="Pfam" id="PF01258"/>
    </source>
</evidence>
<name>A0A4Y6Q2Q7_PERCE</name>
<dbReference type="PROSITE" id="PS01102">
    <property type="entry name" value="ZF_DKSA_1"/>
    <property type="match status" value="1"/>
</dbReference>
<keyword evidence="7" id="KW-1185">Reference proteome</keyword>
<dbReference type="GO" id="GO:0008270">
    <property type="term" value="F:zinc ion binding"/>
    <property type="evidence" value="ECO:0007669"/>
    <property type="project" value="UniProtKB-KW"/>
</dbReference>
<feature type="domain" description="Zinc finger DksA/TraR C4-type" evidence="5">
    <location>
        <begin position="30"/>
        <end position="63"/>
    </location>
</feature>
<keyword evidence="3" id="KW-0862">Zinc</keyword>
<reference evidence="6 7" key="1">
    <citation type="submission" date="2019-06" db="EMBL/GenBank/DDBJ databases">
        <title>Persicimonas caeni gen. nov., sp. nov., a predatory bacterium isolated from solar saltern.</title>
        <authorList>
            <person name="Wang S."/>
        </authorList>
    </citation>
    <scope>NUCLEOTIDE SEQUENCE [LARGE SCALE GENOMIC DNA]</scope>
    <source>
        <strain evidence="6 7">YN101</strain>
    </source>
</reference>
<protein>
    <recommendedName>
        <fullName evidence="5">Zinc finger DksA/TraR C4-type domain-containing protein</fullName>
    </recommendedName>
</protein>
<sequence length="79" mass="9542">MSTRLRFADRDRNLIMKINDALERIANDEYGYCESCEEEINEKRLRARPMTTMCIDCKEEQEREEARTKIRPGMMDEYE</sequence>
<evidence type="ECO:0000313" key="6">
    <source>
        <dbReference type="EMBL" id="QDG54868.1"/>
    </source>
</evidence>
<feature type="zinc finger region" description="dksA C4-type" evidence="4">
    <location>
        <begin position="33"/>
        <end position="57"/>
    </location>
</feature>
<dbReference type="InterPro" id="IPR037187">
    <property type="entry name" value="DnaK_N"/>
</dbReference>
<keyword evidence="1" id="KW-0479">Metal-binding</keyword>
<accession>A0A4Y6Q2Q7</accession>
<dbReference type="SUPFAM" id="SSF109635">
    <property type="entry name" value="DnaK suppressor protein DksA, alpha-hairpin domain"/>
    <property type="match status" value="1"/>
</dbReference>
<evidence type="ECO:0000256" key="4">
    <source>
        <dbReference type="PROSITE-ProRule" id="PRU00510"/>
    </source>
</evidence>
<organism evidence="6 7">
    <name type="scientific">Persicimonas caeni</name>
    <dbReference type="NCBI Taxonomy" id="2292766"/>
    <lineage>
        <taxon>Bacteria</taxon>
        <taxon>Deltaproteobacteria</taxon>
        <taxon>Bradymonadales</taxon>
        <taxon>Bradymonadaceae</taxon>
        <taxon>Persicimonas</taxon>
    </lineage>
</organism>
<evidence type="ECO:0000256" key="2">
    <source>
        <dbReference type="ARBA" id="ARBA00022771"/>
    </source>
</evidence>
<dbReference type="Pfam" id="PF01258">
    <property type="entry name" value="zf-dskA_traR"/>
    <property type="match status" value="1"/>
</dbReference>
<dbReference type="PANTHER" id="PTHR33823">
    <property type="entry name" value="RNA POLYMERASE-BINDING TRANSCRIPTION FACTOR DKSA-RELATED"/>
    <property type="match status" value="1"/>
</dbReference>